<dbReference type="InterPro" id="IPR001680">
    <property type="entry name" value="WD40_rpt"/>
</dbReference>
<dbReference type="EMBL" id="JADGJW010000069">
    <property type="protein sequence ID" value="KAJ3225172.1"/>
    <property type="molecule type" value="Genomic_DNA"/>
</dbReference>
<dbReference type="InterPro" id="IPR036322">
    <property type="entry name" value="WD40_repeat_dom_sf"/>
</dbReference>
<dbReference type="PROSITE" id="PS50097">
    <property type="entry name" value="BTB"/>
    <property type="match status" value="1"/>
</dbReference>
<dbReference type="InterPro" id="IPR019775">
    <property type="entry name" value="WD40_repeat_CS"/>
</dbReference>
<dbReference type="InterPro" id="IPR000210">
    <property type="entry name" value="BTB/POZ_dom"/>
</dbReference>
<feature type="compositionally biased region" description="Acidic residues" evidence="5">
    <location>
        <begin position="762"/>
        <end position="774"/>
    </location>
</feature>
<dbReference type="Pfam" id="PF11816">
    <property type="entry name" value="DUF3337"/>
    <property type="match status" value="1"/>
</dbReference>
<evidence type="ECO:0000256" key="3">
    <source>
        <dbReference type="PROSITE-ProRule" id="PRU00221"/>
    </source>
</evidence>
<dbReference type="InterPro" id="IPR051246">
    <property type="entry name" value="WDR48"/>
</dbReference>
<organism evidence="7 8">
    <name type="scientific">Clydaea vesicula</name>
    <dbReference type="NCBI Taxonomy" id="447962"/>
    <lineage>
        <taxon>Eukaryota</taxon>
        <taxon>Fungi</taxon>
        <taxon>Fungi incertae sedis</taxon>
        <taxon>Chytridiomycota</taxon>
        <taxon>Chytridiomycota incertae sedis</taxon>
        <taxon>Chytridiomycetes</taxon>
        <taxon>Lobulomycetales</taxon>
        <taxon>Lobulomycetaceae</taxon>
        <taxon>Clydaea</taxon>
    </lineage>
</organism>
<keyword evidence="4" id="KW-0175">Coiled coil</keyword>
<dbReference type="GO" id="GO:0043130">
    <property type="term" value="F:ubiquitin binding"/>
    <property type="evidence" value="ECO:0007669"/>
    <property type="project" value="TreeGrafter"/>
</dbReference>
<sequence length="1537" mass="176694">MSINESKETSRISFNLINNNKTHLNGSNAIRYSKKFNCLLSAGRDSQLIKYNLKENYSINIHENIIYPYHTDWINDIVIKGDNVFSASSDRSIISWDIGNCENHSVVGYHNDYVKCLANPTEKPWIVSGGLDRKVNIWDIDSNLNIKAIDTETGIYSLATSKNCTQLIYGGSGGVLNIFDARLPSHSLPVLLNGHKDTIKSILFCENDLTLVTGGSELKIWDLRSLACISTLEFDFPIWTLSACNEINLDKFWVGCKDGSIIKIGRNSCRLDFLNTSENEHFSPSKRHVSNNSLIKFEEEECDRLLILKEDYPITGICGIDGERLWVTTTNSDINSWRDIPFPTNFGKFGSETSFTLEKSLLDKRQDSPFGGVSASIESAQNGIQHHENEELMVEPFFKHAITTIKGSCCIIKYSLLNDRRRVVILKSNFDIEIWDILRFKLLKLIKNYDPSTSQKGDGKHYRNMNNNFSLKNFENFQVIESRFLTFEGGGSTNSNGTVFYDAEKLFECICLESNSSIWINNWCTIDLKCGNLVIHLEEAKCFDAEVYYEDVGLTPIQGFEDLRKEKRKHAEQLSQNDTANFSNTQISQTIIPQLPQLINRTYRNPLGSLFSPEPIVEEKQTSHPSLHSISLQNLEADETVETSPLKSEESIFNNNNDQSNAMGGVVTPNLLVPPISTFIPQGNASATNPTLLPQNSDKHSIGCHPNIVINTANLDHINGTPQGTPTGIGVFDRIKGHIRMKSNDIQKSWKLKKEKSNRYDDDYDEEEDYEGDNAENFPLPPKKFVQGISMDLLDKSSGYKEHDYSAIREIIPNFNEKDTPLIPISSEIELTITAQEQKEEFAGFRKKFGFHLEDFHTQNFEDFLINFQSKNQSNLSIEEIKNKYLEANEKLNAKKVKLKENLPFWVFNSIVDGNFMLKGDPVKISFLLNPYEGSKLKELPIGASKLTANRMLRIKKLLMYVFERVINEDELNLSKEDGDSKDASLSNEQKSEKYLEILFLDKVLDRNLTLNSLKHLLSVKSSSDIILFYRLKKEYIPSPLLNTFKMLRKNQKYWDFTILVGVEKKGIKCVKSILAASSSTFYNILYSEESYLNIEKNLIEFPEEELAPFENLINFIMTGKVESNLLKNQLLTLKLLKLTQKFQITELEKICENQFEINLTINTFYDAIDYIIENQLSNPLEKLINYLKLNSLQVLFSKKNLLTKKNILKFILRNVQDYQIEKLNILVEWNIYNKVNQDDDNDESLNEEDIIEVLDLVEIDGSTERNFSIEKLCSTFFVKNFVKNFNTTLSNNFNAGPLSAILKKMFETRENQKNINDKIQLQIIDKRLLENESQLVKIDHLKEKNFIGDIENTIFQKKTNEDFSSRFRNDCGVLEKSEEELSEEELEETERKRKYISRHLVYVPNCDENTKYSVEENNQNISQINTPRRNFECMYEQSDFRNWKVNKRNGYKKLKIDNSDTSSDCNYELNCIEKMVREKKLEKGFLSEKSKNTFIKNLNGVLTRTCSFCLTTSTPMWRHGPSNFACGVKNMRGTLF</sequence>
<dbReference type="Gene3D" id="3.30.710.10">
    <property type="entry name" value="Potassium Channel Kv1.1, Chain A"/>
    <property type="match status" value="1"/>
</dbReference>
<dbReference type="CDD" id="cd18186">
    <property type="entry name" value="BTB_POZ_ZBTB_KLHL-like"/>
    <property type="match status" value="1"/>
</dbReference>
<dbReference type="SMART" id="SM00225">
    <property type="entry name" value="BTB"/>
    <property type="match status" value="1"/>
</dbReference>
<dbReference type="Pfam" id="PF00400">
    <property type="entry name" value="WD40"/>
    <property type="match status" value="1"/>
</dbReference>
<evidence type="ECO:0000256" key="2">
    <source>
        <dbReference type="ARBA" id="ARBA00022737"/>
    </source>
</evidence>
<dbReference type="InterPro" id="IPR021772">
    <property type="entry name" value="WDR48/Bun107"/>
</dbReference>
<evidence type="ECO:0000256" key="5">
    <source>
        <dbReference type="SAM" id="MobiDB-lite"/>
    </source>
</evidence>
<evidence type="ECO:0000313" key="7">
    <source>
        <dbReference type="EMBL" id="KAJ3225172.1"/>
    </source>
</evidence>
<protein>
    <recommendedName>
        <fullName evidence="6">BTB domain-containing protein</fullName>
    </recommendedName>
</protein>
<dbReference type="InterPro" id="IPR015943">
    <property type="entry name" value="WD40/YVTN_repeat-like_dom_sf"/>
</dbReference>
<reference evidence="7" key="1">
    <citation type="submission" date="2020-05" db="EMBL/GenBank/DDBJ databases">
        <title>Phylogenomic resolution of chytrid fungi.</title>
        <authorList>
            <person name="Stajich J.E."/>
            <person name="Amses K."/>
            <person name="Simmons R."/>
            <person name="Seto K."/>
            <person name="Myers J."/>
            <person name="Bonds A."/>
            <person name="Quandt C.A."/>
            <person name="Barry K."/>
            <person name="Liu P."/>
            <person name="Grigoriev I."/>
            <person name="Longcore J.E."/>
            <person name="James T.Y."/>
        </authorList>
    </citation>
    <scope>NUCLEOTIDE SEQUENCE</scope>
    <source>
        <strain evidence="7">JEL0476</strain>
    </source>
</reference>
<evidence type="ECO:0000256" key="4">
    <source>
        <dbReference type="SAM" id="Coils"/>
    </source>
</evidence>
<dbReference type="InterPro" id="IPR011333">
    <property type="entry name" value="SKP1/BTB/POZ_sf"/>
</dbReference>
<name>A0AAD5U985_9FUNG</name>
<feature type="region of interest" description="Disordered" evidence="5">
    <location>
        <begin position="754"/>
        <end position="781"/>
    </location>
</feature>
<keyword evidence="2" id="KW-0677">Repeat</keyword>
<comment type="caution">
    <text evidence="7">The sequence shown here is derived from an EMBL/GenBank/DDBJ whole genome shotgun (WGS) entry which is preliminary data.</text>
</comment>
<dbReference type="PROSITE" id="PS50082">
    <property type="entry name" value="WD_REPEATS_2"/>
    <property type="match status" value="1"/>
</dbReference>
<evidence type="ECO:0000259" key="6">
    <source>
        <dbReference type="PROSITE" id="PS50097"/>
    </source>
</evidence>
<keyword evidence="1 3" id="KW-0853">WD repeat</keyword>
<accession>A0AAD5U985</accession>
<dbReference type="SUPFAM" id="SSF50978">
    <property type="entry name" value="WD40 repeat-like"/>
    <property type="match status" value="1"/>
</dbReference>
<feature type="domain" description="BTB" evidence="6">
    <location>
        <begin position="1055"/>
        <end position="1126"/>
    </location>
</feature>
<dbReference type="Gene3D" id="2.130.10.10">
    <property type="entry name" value="YVTN repeat-like/Quinoprotein amine dehydrogenase"/>
    <property type="match status" value="2"/>
</dbReference>
<proteinExistence type="predicted"/>
<feature type="repeat" description="WD" evidence="3">
    <location>
        <begin position="107"/>
        <end position="148"/>
    </location>
</feature>
<dbReference type="PROSITE" id="PS00678">
    <property type="entry name" value="WD_REPEATS_1"/>
    <property type="match status" value="1"/>
</dbReference>
<dbReference type="PANTHER" id="PTHR19862">
    <property type="entry name" value="WD REPEAT-CONTAINING PROTEIN 48"/>
    <property type="match status" value="1"/>
</dbReference>
<keyword evidence="8" id="KW-1185">Reference proteome</keyword>
<dbReference type="SUPFAM" id="SSF54695">
    <property type="entry name" value="POZ domain"/>
    <property type="match status" value="1"/>
</dbReference>
<dbReference type="Pfam" id="PF00651">
    <property type="entry name" value="BTB"/>
    <property type="match status" value="1"/>
</dbReference>
<dbReference type="GO" id="GO:0000724">
    <property type="term" value="P:double-strand break repair via homologous recombination"/>
    <property type="evidence" value="ECO:0007669"/>
    <property type="project" value="TreeGrafter"/>
</dbReference>
<dbReference type="PROSITE" id="PS50294">
    <property type="entry name" value="WD_REPEATS_REGION"/>
    <property type="match status" value="1"/>
</dbReference>
<dbReference type="PANTHER" id="PTHR19862:SF14">
    <property type="entry name" value="WD REPEAT-CONTAINING PROTEIN 48"/>
    <property type="match status" value="1"/>
</dbReference>
<evidence type="ECO:0000313" key="8">
    <source>
        <dbReference type="Proteomes" id="UP001211065"/>
    </source>
</evidence>
<gene>
    <name evidence="7" type="ORF">HK099_007255</name>
</gene>
<feature type="coiled-coil region" evidence="4">
    <location>
        <begin position="871"/>
        <end position="902"/>
    </location>
</feature>
<evidence type="ECO:0000256" key="1">
    <source>
        <dbReference type="ARBA" id="ARBA00022574"/>
    </source>
</evidence>
<dbReference type="SMART" id="SM00320">
    <property type="entry name" value="WD40"/>
    <property type="match status" value="5"/>
</dbReference>
<dbReference type="Proteomes" id="UP001211065">
    <property type="component" value="Unassembled WGS sequence"/>
</dbReference>